<accession>A0ABP7F6T7</accession>
<evidence type="ECO:0000256" key="2">
    <source>
        <dbReference type="ARBA" id="ARBA00022448"/>
    </source>
</evidence>
<dbReference type="PANTHER" id="PTHR30151:SF0">
    <property type="entry name" value="ABC TRANSPORTER PERMEASE PROTEIN MJ0413-RELATED"/>
    <property type="match status" value="1"/>
</dbReference>
<keyword evidence="10" id="KW-1185">Reference proteome</keyword>
<sequence length="312" mass="32247">MAQTRMRPPPSAAPAAQEAVATLGRQAGSMAAALRPVGWFLIVAVAGTALWEGYKALGRSIGDVIPGLGIALPVATDDMAMPHVGAILGSLGAPVQRGVDVSLGSYLVQQAAVTLQEALAGLVLGLLLGCALAVLFLLLAPVRRGLLPWVVASQTVPLVAIAPMVVVWGGQVGMPAALTVAAISAYLAFFPITVNTLRGLQSPATIQLELMRSIAASRRQTLWALRFPAALPYLFAGMRVAATASVIGAIVGELSAGTGNGIGRAILNFTYYYSSGPEKLYAAVLVASLAGIVFVQLVNLAERLALRHRPRG</sequence>
<dbReference type="PROSITE" id="PS50928">
    <property type="entry name" value="ABC_TM1"/>
    <property type="match status" value="1"/>
</dbReference>
<feature type="transmembrane region" description="Helical" evidence="7">
    <location>
        <begin position="32"/>
        <end position="51"/>
    </location>
</feature>
<proteinExistence type="inferred from homology"/>
<evidence type="ECO:0000259" key="8">
    <source>
        <dbReference type="PROSITE" id="PS50928"/>
    </source>
</evidence>
<keyword evidence="5 7" id="KW-1133">Transmembrane helix</keyword>
<dbReference type="RefSeq" id="WP_344968095.1">
    <property type="nucleotide sequence ID" value="NZ_BAABDD010000004.1"/>
</dbReference>
<evidence type="ECO:0000313" key="10">
    <source>
        <dbReference type="Proteomes" id="UP001500908"/>
    </source>
</evidence>
<comment type="caution">
    <text evidence="9">The sequence shown here is derived from an EMBL/GenBank/DDBJ whole genome shotgun (WGS) entry which is preliminary data.</text>
</comment>
<dbReference type="PANTHER" id="PTHR30151">
    <property type="entry name" value="ALKANE SULFONATE ABC TRANSPORTER-RELATED, MEMBRANE SUBUNIT"/>
    <property type="match status" value="1"/>
</dbReference>
<protein>
    <recommendedName>
        <fullName evidence="8">ABC transmembrane type-1 domain-containing protein</fullName>
    </recommendedName>
</protein>
<dbReference type="EMBL" id="BAABDD010000004">
    <property type="protein sequence ID" value="GAA3732718.1"/>
    <property type="molecule type" value="Genomic_DNA"/>
</dbReference>
<dbReference type="InterPro" id="IPR000515">
    <property type="entry name" value="MetI-like"/>
</dbReference>
<dbReference type="Pfam" id="PF00528">
    <property type="entry name" value="BPD_transp_1"/>
    <property type="match status" value="1"/>
</dbReference>
<evidence type="ECO:0000256" key="1">
    <source>
        <dbReference type="ARBA" id="ARBA00004651"/>
    </source>
</evidence>
<feature type="transmembrane region" description="Helical" evidence="7">
    <location>
        <begin position="280"/>
        <end position="301"/>
    </location>
</feature>
<evidence type="ECO:0000256" key="6">
    <source>
        <dbReference type="ARBA" id="ARBA00023136"/>
    </source>
</evidence>
<name>A0ABP7F6T7_9ACTN</name>
<keyword evidence="6 7" id="KW-0472">Membrane</keyword>
<feature type="domain" description="ABC transmembrane type-1" evidence="8">
    <location>
        <begin position="111"/>
        <end position="302"/>
    </location>
</feature>
<gene>
    <name evidence="9" type="ORF">GCM10022402_11580</name>
</gene>
<feature type="transmembrane region" description="Helical" evidence="7">
    <location>
        <begin position="227"/>
        <end position="251"/>
    </location>
</feature>
<evidence type="ECO:0000256" key="4">
    <source>
        <dbReference type="ARBA" id="ARBA00022692"/>
    </source>
</evidence>
<evidence type="ECO:0000313" key="9">
    <source>
        <dbReference type="EMBL" id="GAA3732718.1"/>
    </source>
</evidence>
<reference evidence="10" key="1">
    <citation type="journal article" date="2019" name="Int. J. Syst. Evol. Microbiol.">
        <title>The Global Catalogue of Microorganisms (GCM) 10K type strain sequencing project: providing services to taxonomists for standard genome sequencing and annotation.</title>
        <authorList>
            <consortium name="The Broad Institute Genomics Platform"/>
            <consortium name="The Broad Institute Genome Sequencing Center for Infectious Disease"/>
            <person name="Wu L."/>
            <person name="Ma J."/>
        </authorList>
    </citation>
    <scope>NUCLEOTIDE SEQUENCE [LARGE SCALE GENOMIC DNA]</scope>
    <source>
        <strain evidence="10">JCM 17137</strain>
    </source>
</reference>
<dbReference type="SUPFAM" id="SSF161098">
    <property type="entry name" value="MetI-like"/>
    <property type="match status" value="1"/>
</dbReference>
<dbReference type="Gene3D" id="1.10.3720.10">
    <property type="entry name" value="MetI-like"/>
    <property type="match status" value="1"/>
</dbReference>
<keyword evidence="2 7" id="KW-0813">Transport</keyword>
<evidence type="ECO:0000256" key="3">
    <source>
        <dbReference type="ARBA" id="ARBA00022475"/>
    </source>
</evidence>
<dbReference type="InterPro" id="IPR035906">
    <property type="entry name" value="MetI-like_sf"/>
</dbReference>
<comment type="subcellular location">
    <subcellularLocation>
        <location evidence="1 7">Cell membrane</location>
        <topology evidence="1 7">Multi-pass membrane protein</topology>
    </subcellularLocation>
</comment>
<dbReference type="CDD" id="cd06261">
    <property type="entry name" value="TM_PBP2"/>
    <property type="match status" value="1"/>
</dbReference>
<comment type="similarity">
    <text evidence="7">Belongs to the binding-protein-dependent transport system permease family.</text>
</comment>
<dbReference type="Proteomes" id="UP001500908">
    <property type="component" value="Unassembled WGS sequence"/>
</dbReference>
<feature type="transmembrane region" description="Helical" evidence="7">
    <location>
        <begin position="174"/>
        <end position="194"/>
    </location>
</feature>
<evidence type="ECO:0000256" key="7">
    <source>
        <dbReference type="RuleBase" id="RU363032"/>
    </source>
</evidence>
<evidence type="ECO:0000256" key="5">
    <source>
        <dbReference type="ARBA" id="ARBA00022989"/>
    </source>
</evidence>
<keyword evidence="4 7" id="KW-0812">Transmembrane</keyword>
<keyword evidence="3" id="KW-1003">Cell membrane</keyword>
<feature type="transmembrane region" description="Helical" evidence="7">
    <location>
        <begin position="146"/>
        <end position="168"/>
    </location>
</feature>
<feature type="transmembrane region" description="Helical" evidence="7">
    <location>
        <begin position="118"/>
        <end position="139"/>
    </location>
</feature>
<organism evidence="9 10">
    <name type="scientific">Salinactinospora qingdaonensis</name>
    <dbReference type="NCBI Taxonomy" id="702744"/>
    <lineage>
        <taxon>Bacteria</taxon>
        <taxon>Bacillati</taxon>
        <taxon>Actinomycetota</taxon>
        <taxon>Actinomycetes</taxon>
        <taxon>Streptosporangiales</taxon>
        <taxon>Nocardiopsidaceae</taxon>
        <taxon>Salinactinospora</taxon>
    </lineage>
</organism>